<keyword evidence="2" id="KW-0521">NADP</keyword>
<feature type="domain" description="NmrA-like" evidence="3">
    <location>
        <begin position="4"/>
        <end position="309"/>
    </location>
</feature>
<keyword evidence="5" id="KW-1185">Reference proteome</keyword>
<evidence type="ECO:0000313" key="5">
    <source>
        <dbReference type="Proteomes" id="UP000248423"/>
    </source>
</evidence>
<dbReference type="AlphaFoldDB" id="A0A319EB65"/>
<dbReference type="InterPro" id="IPR008030">
    <property type="entry name" value="NmrA-like"/>
</dbReference>
<comment type="similarity">
    <text evidence="1">Belongs to the NmrA-type oxidoreductase family.</text>
</comment>
<dbReference type="STRING" id="1448318.A0A319EB65"/>
<dbReference type="SUPFAM" id="SSF51735">
    <property type="entry name" value="NAD(P)-binding Rossmann-fold domains"/>
    <property type="match status" value="1"/>
</dbReference>
<dbReference type="OrthoDB" id="300709at2759"/>
<proteinExistence type="inferred from homology"/>
<dbReference type="PANTHER" id="PTHR42748">
    <property type="entry name" value="NITROGEN METABOLITE REPRESSION PROTEIN NMRA FAMILY MEMBER"/>
    <property type="match status" value="1"/>
</dbReference>
<dbReference type="VEuPathDB" id="FungiDB:BO78DRAFT_313567"/>
<dbReference type="CDD" id="cd05251">
    <property type="entry name" value="NmrA_like_SDR_a"/>
    <property type="match status" value="1"/>
</dbReference>
<reference evidence="4 5" key="1">
    <citation type="submission" date="2018-02" db="EMBL/GenBank/DDBJ databases">
        <title>The genomes of Aspergillus section Nigri reveals drivers in fungal speciation.</title>
        <authorList>
            <consortium name="DOE Joint Genome Institute"/>
            <person name="Vesth T.C."/>
            <person name="Nybo J."/>
            <person name="Theobald S."/>
            <person name="Brandl J."/>
            <person name="Frisvad J.C."/>
            <person name="Nielsen K.F."/>
            <person name="Lyhne E.K."/>
            <person name="Kogle M.E."/>
            <person name="Kuo A."/>
            <person name="Riley R."/>
            <person name="Clum A."/>
            <person name="Nolan M."/>
            <person name="Lipzen A."/>
            <person name="Salamov A."/>
            <person name="Henrissat B."/>
            <person name="Wiebenga A."/>
            <person name="De vries R.P."/>
            <person name="Grigoriev I.V."/>
            <person name="Mortensen U.H."/>
            <person name="Andersen M.R."/>
            <person name="Baker S.E."/>
        </authorList>
    </citation>
    <scope>NUCLEOTIDE SEQUENCE [LARGE SCALE GENOMIC DNA]</scope>
    <source>
        <strain evidence="4 5">CBS 121057</strain>
    </source>
</reference>
<dbReference type="GO" id="GO:0005634">
    <property type="term" value="C:nucleus"/>
    <property type="evidence" value="ECO:0007669"/>
    <property type="project" value="TreeGrafter"/>
</dbReference>
<dbReference type="Gene3D" id="3.40.50.720">
    <property type="entry name" value="NAD(P)-binding Rossmann-like Domain"/>
    <property type="match status" value="1"/>
</dbReference>
<gene>
    <name evidence="4" type="ORF">BO78DRAFT_313567</name>
</gene>
<name>A0A319EB65_ASPSB</name>
<sequence>MDTRKIVAVIGATGKQGGSVVRELSAHRDKYIVRGLTSDVASPHARELKEKLGIEMRTADLNAPESLQAAFDGAQIIYDMTDFWQSRSAETEFSQGKALMDVITGVPDLDHLIWASLPDGAKISEGRYSNIFHWQSKAAVTNYIRDSKPALWEKTTEILFPNYFENCLTSPSRYLPVKTDDGVFVRSFPLSAETLLPNVSIADTGRLVDHVIRRKSEFLTKTIAFYSEALSERDKADTIARVFGIPVEYRQLTPREFQHRLAQMDPTIALDYTEQLMMFEECGMIYSRPEFIQANQLPGLRLTTWGEFIASHDIISYMVSK</sequence>
<dbReference type="PANTHER" id="PTHR42748:SF31">
    <property type="entry name" value="NMRA-LIKE DOMAIN-CONTAINING PROTEIN-RELATED"/>
    <property type="match status" value="1"/>
</dbReference>
<dbReference type="InterPro" id="IPR036291">
    <property type="entry name" value="NAD(P)-bd_dom_sf"/>
</dbReference>
<dbReference type="Gene3D" id="3.90.25.10">
    <property type="entry name" value="UDP-galactose 4-epimerase, domain 1"/>
    <property type="match status" value="1"/>
</dbReference>
<dbReference type="Pfam" id="PF05368">
    <property type="entry name" value="NmrA"/>
    <property type="match status" value="1"/>
</dbReference>
<evidence type="ECO:0000259" key="3">
    <source>
        <dbReference type="Pfam" id="PF05368"/>
    </source>
</evidence>
<organism evidence="4 5">
    <name type="scientific">Aspergillus sclerotiicarbonarius (strain CBS 121057 / IBT 28362)</name>
    <dbReference type="NCBI Taxonomy" id="1448318"/>
    <lineage>
        <taxon>Eukaryota</taxon>
        <taxon>Fungi</taxon>
        <taxon>Dikarya</taxon>
        <taxon>Ascomycota</taxon>
        <taxon>Pezizomycotina</taxon>
        <taxon>Eurotiomycetes</taxon>
        <taxon>Eurotiomycetidae</taxon>
        <taxon>Eurotiales</taxon>
        <taxon>Aspergillaceae</taxon>
        <taxon>Aspergillus</taxon>
        <taxon>Aspergillus subgen. Circumdati</taxon>
    </lineage>
</organism>
<dbReference type="EMBL" id="KZ826343">
    <property type="protein sequence ID" value="PYI07316.1"/>
    <property type="molecule type" value="Genomic_DNA"/>
</dbReference>
<protein>
    <submittedName>
        <fullName evidence="4">NAD(P)-binding protein</fullName>
    </submittedName>
</protein>
<evidence type="ECO:0000313" key="4">
    <source>
        <dbReference type="EMBL" id="PYI07316.1"/>
    </source>
</evidence>
<dbReference type="Proteomes" id="UP000248423">
    <property type="component" value="Unassembled WGS sequence"/>
</dbReference>
<evidence type="ECO:0000256" key="1">
    <source>
        <dbReference type="ARBA" id="ARBA00006328"/>
    </source>
</evidence>
<dbReference type="InterPro" id="IPR051164">
    <property type="entry name" value="NmrA-like_oxidored"/>
</dbReference>
<accession>A0A319EB65</accession>
<evidence type="ECO:0000256" key="2">
    <source>
        <dbReference type="ARBA" id="ARBA00022857"/>
    </source>
</evidence>